<comment type="caution">
    <text evidence="2">The sequence shown here is derived from an EMBL/GenBank/DDBJ whole genome shotgun (WGS) entry which is preliminary data.</text>
</comment>
<feature type="region of interest" description="Disordered" evidence="1">
    <location>
        <begin position="1"/>
        <end position="83"/>
    </location>
</feature>
<accession>A0A699S6J7</accession>
<gene>
    <name evidence="2" type="ORF">Tci_864698</name>
</gene>
<dbReference type="EMBL" id="BKCJ011139139">
    <property type="protein sequence ID" value="GFC92728.1"/>
    <property type="molecule type" value="Genomic_DNA"/>
</dbReference>
<sequence>TANNLLSLDPTTFGGESSSHTTTMSLFVQSPKPSPKRKDEEPPSRLEGEKADMITKEQKEENIPEEEPKSTQPEPIQTIIPPT</sequence>
<evidence type="ECO:0000313" key="2">
    <source>
        <dbReference type="EMBL" id="GFC92728.1"/>
    </source>
</evidence>
<feature type="compositionally biased region" description="Basic and acidic residues" evidence="1">
    <location>
        <begin position="36"/>
        <end position="69"/>
    </location>
</feature>
<reference evidence="2" key="1">
    <citation type="journal article" date="2019" name="Sci. Rep.">
        <title>Draft genome of Tanacetum cinerariifolium, the natural source of mosquito coil.</title>
        <authorList>
            <person name="Yamashiro T."/>
            <person name="Shiraishi A."/>
            <person name="Satake H."/>
            <person name="Nakayama K."/>
        </authorList>
    </citation>
    <scope>NUCLEOTIDE SEQUENCE</scope>
</reference>
<feature type="compositionally biased region" description="Polar residues" evidence="1">
    <location>
        <begin position="1"/>
        <end position="28"/>
    </location>
</feature>
<feature type="compositionally biased region" description="Low complexity" evidence="1">
    <location>
        <begin position="71"/>
        <end position="83"/>
    </location>
</feature>
<dbReference type="AlphaFoldDB" id="A0A699S6J7"/>
<name>A0A699S6J7_TANCI</name>
<proteinExistence type="predicted"/>
<protein>
    <submittedName>
        <fullName evidence="2">Uncharacterized protein</fullName>
    </submittedName>
</protein>
<feature type="non-terminal residue" evidence="2">
    <location>
        <position position="1"/>
    </location>
</feature>
<evidence type="ECO:0000256" key="1">
    <source>
        <dbReference type="SAM" id="MobiDB-lite"/>
    </source>
</evidence>
<organism evidence="2">
    <name type="scientific">Tanacetum cinerariifolium</name>
    <name type="common">Dalmatian daisy</name>
    <name type="synonym">Chrysanthemum cinerariifolium</name>
    <dbReference type="NCBI Taxonomy" id="118510"/>
    <lineage>
        <taxon>Eukaryota</taxon>
        <taxon>Viridiplantae</taxon>
        <taxon>Streptophyta</taxon>
        <taxon>Embryophyta</taxon>
        <taxon>Tracheophyta</taxon>
        <taxon>Spermatophyta</taxon>
        <taxon>Magnoliopsida</taxon>
        <taxon>eudicotyledons</taxon>
        <taxon>Gunneridae</taxon>
        <taxon>Pentapetalae</taxon>
        <taxon>asterids</taxon>
        <taxon>campanulids</taxon>
        <taxon>Asterales</taxon>
        <taxon>Asteraceae</taxon>
        <taxon>Asteroideae</taxon>
        <taxon>Anthemideae</taxon>
        <taxon>Anthemidinae</taxon>
        <taxon>Tanacetum</taxon>
    </lineage>
</organism>